<feature type="transmembrane region" description="Helical" evidence="2">
    <location>
        <begin position="12"/>
        <end position="30"/>
    </location>
</feature>
<reference evidence="3 4" key="1">
    <citation type="submission" date="2024-09" db="EMBL/GenBank/DDBJ databases">
        <authorList>
            <person name="Sun Q."/>
            <person name="Mori K."/>
        </authorList>
    </citation>
    <scope>NUCLEOTIDE SEQUENCE [LARGE SCALE GENOMIC DNA]</scope>
    <source>
        <strain evidence="3 4">KCTC 22789</strain>
    </source>
</reference>
<evidence type="ECO:0000313" key="4">
    <source>
        <dbReference type="Proteomes" id="UP001589799"/>
    </source>
</evidence>
<comment type="caution">
    <text evidence="3">The sequence shown here is derived from an EMBL/GenBank/DDBJ whole genome shotgun (WGS) entry which is preliminary data.</text>
</comment>
<evidence type="ECO:0000313" key="3">
    <source>
        <dbReference type="EMBL" id="MFC0342396.1"/>
    </source>
</evidence>
<proteinExistence type="predicted"/>
<keyword evidence="2" id="KW-0472">Membrane</keyword>
<dbReference type="RefSeq" id="WP_377700003.1">
    <property type="nucleotide sequence ID" value="NZ_JBHLWE010000049.1"/>
</dbReference>
<evidence type="ECO:0000256" key="1">
    <source>
        <dbReference type="SAM" id="MobiDB-lite"/>
    </source>
</evidence>
<protein>
    <submittedName>
        <fullName evidence="3">Uncharacterized protein</fullName>
    </submittedName>
</protein>
<gene>
    <name evidence="3" type="ORF">ACFFII_16685</name>
</gene>
<dbReference type="EMBL" id="JBHLWE010000049">
    <property type="protein sequence ID" value="MFC0342396.1"/>
    <property type="molecule type" value="Genomic_DNA"/>
</dbReference>
<dbReference type="Proteomes" id="UP001589799">
    <property type="component" value="Unassembled WGS sequence"/>
</dbReference>
<evidence type="ECO:0000256" key="2">
    <source>
        <dbReference type="SAM" id="Phobius"/>
    </source>
</evidence>
<keyword evidence="2" id="KW-0812">Transmembrane</keyword>
<keyword evidence="4" id="KW-1185">Reference proteome</keyword>
<organism evidence="3 4">
    <name type="scientific">Paracoccus niistensis</name>
    <dbReference type="NCBI Taxonomy" id="632935"/>
    <lineage>
        <taxon>Bacteria</taxon>
        <taxon>Pseudomonadati</taxon>
        <taxon>Pseudomonadota</taxon>
        <taxon>Alphaproteobacteria</taxon>
        <taxon>Rhodobacterales</taxon>
        <taxon>Paracoccaceae</taxon>
        <taxon>Paracoccus</taxon>
    </lineage>
</organism>
<keyword evidence="2" id="KW-1133">Transmembrane helix</keyword>
<feature type="transmembrane region" description="Helical" evidence="2">
    <location>
        <begin position="50"/>
        <end position="71"/>
    </location>
</feature>
<feature type="region of interest" description="Disordered" evidence="1">
    <location>
        <begin position="76"/>
        <end position="115"/>
    </location>
</feature>
<dbReference type="Gene3D" id="2.60.120.380">
    <property type="match status" value="1"/>
</dbReference>
<name>A0ABV6I833_9RHOB</name>
<sequence>MITATLDTTKLVVLMLAGAAFAAAGLWLMLRPKPETGAAKIELFGLKFEAASAGLLVFLTGAGFIAVPVFVPERESVPAPRASPDAPQVGVSGQPATGAGPAEKKDGRVTPVPIPTDIIPARARATAREVEPNNDYESANLIAAGRSVAGEVQNRNEDWFAVPVNANETTLNVRLRSLQGSACYIHFYSAAETALRDKGDFPEEHTVSDWTLPLDGAGAVLLRIWGYEDCRYELFTSHAES</sequence>
<accession>A0ABV6I833</accession>